<keyword evidence="13" id="KW-1185">Reference proteome</keyword>
<feature type="compositionally biased region" description="Basic residues" evidence="10">
    <location>
        <begin position="1194"/>
        <end position="1203"/>
    </location>
</feature>
<dbReference type="SMART" id="SM00129">
    <property type="entry name" value="KISc"/>
    <property type="match status" value="1"/>
</dbReference>
<dbReference type="InterPro" id="IPR027417">
    <property type="entry name" value="P-loop_NTPase"/>
</dbReference>
<dbReference type="SUPFAM" id="SSF52540">
    <property type="entry name" value="P-loop containing nucleoside triphosphate hydrolases"/>
    <property type="match status" value="1"/>
</dbReference>
<dbReference type="GO" id="GO:0007018">
    <property type="term" value="P:microtubule-based movement"/>
    <property type="evidence" value="ECO:0007669"/>
    <property type="project" value="InterPro"/>
</dbReference>
<dbReference type="GO" id="GO:0008574">
    <property type="term" value="F:plus-end-directed microtubule motor activity"/>
    <property type="evidence" value="ECO:0007669"/>
    <property type="project" value="TreeGrafter"/>
</dbReference>
<evidence type="ECO:0000313" key="13">
    <source>
        <dbReference type="Proteomes" id="UP001165065"/>
    </source>
</evidence>
<dbReference type="FunFam" id="3.40.850.10:FF:000019">
    <property type="entry name" value="Kinesin-like protein KIN-5D"/>
    <property type="match status" value="1"/>
</dbReference>
<feature type="compositionally biased region" description="Low complexity" evidence="10">
    <location>
        <begin position="1208"/>
        <end position="1244"/>
    </location>
</feature>
<dbReference type="InterPro" id="IPR001752">
    <property type="entry name" value="Kinesin_motor_dom"/>
</dbReference>
<dbReference type="GO" id="GO:0008017">
    <property type="term" value="F:microtubule binding"/>
    <property type="evidence" value="ECO:0007669"/>
    <property type="project" value="InterPro"/>
</dbReference>
<feature type="domain" description="Kinesin motor" evidence="11">
    <location>
        <begin position="8"/>
        <end position="354"/>
    </location>
</feature>
<evidence type="ECO:0000256" key="2">
    <source>
        <dbReference type="ARBA" id="ARBA00022490"/>
    </source>
</evidence>
<dbReference type="CDD" id="cd00106">
    <property type="entry name" value="KISc"/>
    <property type="match status" value="1"/>
</dbReference>
<dbReference type="PANTHER" id="PTHR47970">
    <property type="entry name" value="KINESIN-LIKE PROTEIN KIF11"/>
    <property type="match status" value="1"/>
</dbReference>
<evidence type="ECO:0000256" key="1">
    <source>
        <dbReference type="ARBA" id="ARBA00004245"/>
    </source>
</evidence>
<evidence type="ECO:0000256" key="3">
    <source>
        <dbReference type="ARBA" id="ARBA00022701"/>
    </source>
</evidence>
<evidence type="ECO:0000256" key="9">
    <source>
        <dbReference type="PROSITE-ProRule" id="PRU00283"/>
    </source>
</evidence>
<proteinExistence type="inferred from homology"/>
<dbReference type="EMBL" id="BRYA01000023">
    <property type="protein sequence ID" value="GMI32889.1"/>
    <property type="molecule type" value="Genomic_DNA"/>
</dbReference>
<keyword evidence="3" id="KW-0493">Microtubule</keyword>
<organism evidence="12 13">
    <name type="scientific">Triparma columacea</name>
    <dbReference type="NCBI Taxonomy" id="722753"/>
    <lineage>
        <taxon>Eukaryota</taxon>
        <taxon>Sar</taxon>
        <taxon>Stramenopiles</taxon>
        <taxon>Ochrophyta</taxon>
        <taxon>Bolidophyceae</taxon>
        <taxon>Parmales</taxon>
        <taxon>Triparmaceae</taxon>
        <taxon>Triparma</taxon>
    </lineage>
</organism>
<protein>
    <recommendedName>
        <fullName evidence="11">Kinesin motor domain-containing protein</fullName>
    </recommendedName>
</protein>
<evidence type="ECO:0000259" key="11">
    <source>
        <dbReference type="PROSITE" id="PS50067"/>
    </source>
</evidence>
<evidence type="ECO:0000313" key="12">
    <source>
        <dbReference type="EMBL" id="GMI32889.1"/>
    </source>
</evidence>
<dbReference type="InterPro" id="IPR019821">
    <property type="entry name" value="Kinesin_motor_CS"/>
</dbReference>
<keyword evidence="7" id="KW-0206">Cytoskeleton</keyword>
<dbReference type="GO" id="GO:0090307">
    <property type="term" value="P:mitotic spindle assembly"/>
    <property type="evidence" value="ECO:0007669"/>
    <property type="project" value="TreeGrafter"/>
</dbReference>
<dbReference type="Gene3D" id="3.40.850.10">
    <property type="entry name" value="Kinesin motor domain"/>
    <property type="match status" value="1"/>
</dbReference>
<evidence type="ECO:0000256" key="10">
    <source>
        <dbReference type="SAM" id="MobiDB-lite"/>
    </source>
</evidence>
<feature type="binding site" evidence="9">
    <location>
        <begin position="94"/>
        <end position="101"/>
    </location>
    <ligand>
        <name>ATP</name>
        <dbReference type="ChEBI" id="CHEBI:30616"/>
    </ligand>
</feature>
<evidence type="ECO:0000256" key="6">
    <source>
        <dbReference type="ARBA" id="ARBA00023175"/>
    </source>
</evidence>
<dbReference type="PROSITE" id="PS50067">
    <property type="entry name" value="KINESIN_MOTOR_2"/>
    <property type="match status" value="1"/>
</dbReference>
<dbReference type="AlphaFoldDB" id="A0A9W7G273"/>
<dbReference type="OrthoDB" id="3176171at2759"/>
<dbReference type="InterPro" id="IPR036961">
    <property type="entry name" value="Kinesin_motor_dom_sf"/>
</dbReference>
<name>A0A9W7G273_9STRA</name>
<feature type="region of interest" description="Disordered" evidence="10">
    <location>
        <begin position="1139"/>
        <end position="1251"/>
    </location>
</feature>
<comment type="similarity">
    <text evidence="8">Belongs to the TRAFAC class myosin-kinesin ATPase superfamily. Kinesin family. KIN-5/BimC subfamily.</text>
</comment>
<dbReference type="GO" id="GO:0005524">
    <property type="term" value="F:ATP binding"/>
    <property type="evidence" value="ECO:0007669"/>
    <property type="project" value="UniProtKB-UniRule"/>
</dbReference>
<keyword evidence="4 9" id="KW-0547">Nucleotide-binding</keyword>
<keyword evidence="5 9" id="KW-0067">ATP-binding</keyword>
<keyword evidence="2" id="KW-0963">Cytoplasm</keyword>
<keyword evidence="6 9" id="KW-0505">Motor protein</keyword>
<dbReference type="GO" id="GO:0072686">
    <property type="term" value="C:mitotic spindle"/>
    <property type="evidence" value="ECO:0007669"/>
    <property type="project" value="TreeGrafter"/>
</dbReference>
<dbReference type="PROSITE" id="PS00411">
    <property type="entry name" value="KINESIN_MOTOR_1"/>
    <property type="match status" value="1"/>
</dbReference>
<sequence length="1251" mass="136699">MSKAGTSTVQVIARLRPLNDREKQGDTLPVVTASTVDRSITVIRGSGSRQQRSNYQFDNVFGCYSTQQEVFDSTLKPVIADVLNGYESTVFAYGQTGTGKTHTMEGSIHEEEHRGIIPRSASSIFDQLKDPKYSESSVTVQYLEIYNEELSDLFVDNSTLSAKKENPKLSIMDTKTGVAVKGLSQHEVHSAEDVLKQLQTAQTQRMVGETKMNKQSSRSHCLFTILVKAKVQYPDGVMEVKGKLHLVDLAGSECAKTASLDKADKATAARERERMNINRSLLTLGRVISCLKEISEKKNSNIRVPYRDSKLTRVLQESLGGRCKTVIVATLSPSVSAIEESISTLNYAQSANSIVNKPVATSYLNVGGGPLSQASTGTGEGAREQSLQHWHEMECKLQYMQSQVEEAQSALARKHMQQQELVMRAEKAEKMTEELEGKLGETVKVLKKTEFTLKSTSNTEAALTSASHSLLSTLKTSITSNTELHAALSGNVDEMRLYKKEAEAFKVESNITMEGIIEDLADLNKHLEDVKNEEMTIFKDNAKAASEGLDKVSGLVSKVSSLVDNYKTLVGTQVQDNVRHVAKDIGETTKDKLKGMLEGFEKGEILLEGEVRASEIRVEKNGEKLENEIEKNLNSNFVAANASATSLMSTLSSKITNLESALSAATATSKESSQTINELITKALDNLKDTTEEGFGSLSTKCDGVILAAKGSSETYAGNNKHSEMEGLNTTSASDLASFSSSLMAQIKSQQEIISRQEKEIELSKVKQIKAQNEFVANMMEGIGKLMNEQNSKIITMTTKAYEQQQRENEEVQKIAGENEIIVMEYVEKAKEGGDVMGGLIKEAMENDEIVIGALGETVKGVEEVKKEQIDLLEGFNTNVMTATKHVGEFVSSSDEYAQSVGETTKAAGSLATEVKDESLAKNLSNIEAVHEAGVKAAEFAKSNLETFSSDLTAIKDPRETVKEEVVEGANMVTEELEGGVSKLNECVDTVVKETNDFGETCMGTIGEVDAAIEGQKNDVKENQEGAEKRAEENMVKANAHRDAGLKLVEKLEGQNRKYVDEIVKCEEDVSDAPEMKFYQVDEFVYATAPSQAIAEEFDEDDQEKLEKGVSPVKVPVEIGVVDLMSIEDKIKQVEKERREIKKRENDENAAKTGINKPPERRRSSIGPDANLPLADVSKKEINSPSRRTSAAVKRAKSPKSRRGSVASTSSRPKSPRPSTAGTKGRPTSTRARGGRTSRNGSGTIVTSKDI</sequence>
<feature type="compositionally biased region" description="Basic and acidic residues" evidence="10">
    <location>
        <begin position="1139"/>
        <end position="1150"/>
    </location>
</feature>
<dbReference type="Pfam" id="PF00225">
    <property type="entry name" value="Kinesin"/>
    <property type="match status" value="1"/>
</dbReference>
<accession>A0A9W7G273</accession>
<dbReference type="GO" id="GO:0005876">
    <property type="term" value="C:spindle microtubule"/>
    <property type="evidence" value="ECO:0007669"/>
    <property type="project" value="TreeGrafter"/>
</dbReference>
<dbReference type="PANTHER" id="PTHR47970:SF12">
    <property type="entry name" value="KINESIN FAMILY MEMBER 11"/>
    <property type="match status" value="1"/>
</dbReference>
<evidence type="ECO:0000256" key="8">
    <source>
        <dbReference type="ARBA" id="ARBA00034704"/>
    </source>
</evidence>
<dbReference type="GO" id="GO:0051231">
    <property type="term" value="P:spindle elongation"/>
    <property type="evidence" value="ECO:0007669"/>
    <property type="project" value="TreeGrafter"/>
</dbReference>
<evidence type="ECO:0000256" key="5">
    <source>
        <dbReference type="ARBA" id="ARBA00022840"/>
    </source>
</evidence>
<dbReference type="PRINTS" id="PR00380">
    <property type="entry name" value="KINESINHEAVY"/>
</dbReference>
<evidence type="ECO:0000256" key="4">
    <source>
        <dbReference type="ARBA" id="ARBA00022741"/>
    </source>
</evidence>
<reference evidence="13" key="1">
    <citation type="journal article" date="2023" name="Commun. Biol.">
        <title>Genome analysis of Parmales, the sister group of diatoms, reveals the evolutionary specialization of diatoms from phago-mixotrophs to photoautotrophs.</title>
        <authorList>
            <person name="Ban H."/>
            <person name="Sato S."/>
            <person name="Yoshikawa S."/>
            <person name="Yamada K."/>
            <person name="Nakamura Y."/>
            <person name="Ichinomiya M."/>
            <person name="Sato N."/>
            <person name="Blanc-Mathieu R."/>
            <person name="Endo H."/>
            <person name="Kuwata A."/>
            <person name="Ogata H."/>
        </authorList>
    </citation>
    <scope>NUCLEOTIDE SEQUENCE [LARGE SCALE GENOMIC DNA]</scope>
</reference>
<comment type="subcellular location">
    <subcellularLocation>
        <location evidence="1">Cytoplasm</location>
        <location evidence="1">Cytoskeleton</location>
    </subcellularLocation>
</comment>
<dbReference type="Proteomes" id="UP001165065">
    <property type="component" value="Unassembled WGS sequence"/>
</dbReference>
<gene>
    <name evidence="12" type="ORF">TrCOL_g9916</name>
</gene>
<comment type="caution">
    <text evidence="12">The sequence shown here is derived from an EMBL/GenBank/DDBJ whole genome shotgun (WGS) entry which is preliminary data.</text>
</comment>
<evidence type="ECO:0000256" key="7">
    <source>
        <dbReference type="ARBA" id="ARBA00023212"/>
    </source>
</evidence>
<dbReference type="InterPro" id="IPR047149">
    <property type="entry name" value="KIF11-like"/>
</dbReference>